<dbReference type="InterPro" id="IPR005892">
    <property type="entry name" value="Gly-betaine_transp_ATP-bd"/>
</dbReference>
<comment type="caution">
    <text evidence="7">The sequence shown here is derived from an EMBL/GenBank/DDBJ whole genome shotgun (WGS) entry which is preliminary data.</text>
</comment>
<sequence>MHGAVAPSGMQASQRRVKLACRGLWKVFGHNAAHVLALHKHQPSEEDLARASLVAAVRQSELTVHEGEIFIIMGLSGSGKSTLLRCLSRLIEPTAGEVEFDGRNLLAASEAEMIELRRHKMGMVFQNFALLPHLTVIENVAFPLAVQGVAKPERLRRAQEMVELVGLQGREGFYPRELSGGQQQRVGIARSLAVGPELWFLDEPFSALDPLIRREMQDELVRLQTALKKTIVFITHDFDEAIRLADRVAIMKDGAIIQTGTPEELVTRPATDYVADFTRDVQRAKVVSAGGLMRPATPGTSHAGTLARSAKVATFAAEVIGAGAPFAVVDPAGLILGEVTPAAVLDILTGTDQRRTAA</sequence>
<evidence type="ECO:0000259" key="6">
    <source>
        <dbReference type="PROSITE" id="PS50893"/>
    </source>
</evidence>
<evidence type="ECO:0000313" key="8">
    <source>
        <dbReference type="Proteomes" id="UP001156882"/>
    </source>
</evidence>
<feature type="domain" description="ABC transporter" evidence="6">
    <location>
        <begin position="33"/>
        <end position="278"/>
    </location>
</feature>
<dbReference type="EMBL" id="BSPC01000048">
    <property type="protein sequence ID" value="GLS21296.1"/>
    <property type="molecule type" value="Genomic_DNA"/>
</dbReference>
<dbReference type="Pfam" id="PF00005">
    <property type="entry name" value="ABC_tran"/>
    <property type="match status" value="1"/>
</dbReference>
<dbReference type="InterPro" id="IPR003439">
    <property type="entry name" value="ABC_transporter-like_ATP-bd"/>
</dbReference>
<keyword evidence="3 5" id="KW-0547">Nucleotide-binding</keyword>
<dbReference type="InterPro" id="IPR051921">
    <property type="entry name" value="ABC_osmolyte_uptake_ATP-bind"/>
</dbReference>
<organism evidence="7 8">
    <name type="scientific">Labrys miyagiensis</name>
    <dbReference type="NCBI Taxonomy" id="346912"/>
    <lineage>
        <taxon>Bacteria</taxon>
        <taxon>Pseudomonadati</taxon>
        <taxon>Pseudomonadota</taxon>
        <taxon>Alphaproteobacteria</taxon>
        <taxon>Hyphomicrobiales</taxon>
        <taxon>Xanthobacteraceae</taxon>
        <taxon>Labrys</taxon>
    </lineage>
</organism>
<dbReference type="PROSITE" id="PS00211">
    <property type="entry name" value="ABC_TRANSPORTER_1"/>
    <property type="match status" value="1"/>
</dbReference>
<comment type="similarity">
    <text evidence="1 5">Belongs to the ABC transporter superfamily.</text>
</comment>
<keyword evidence="2 5" id="KW-0813">Transport</keyword>
<accession>A0ABQ6CLS9</accession>
<dbReference type="Gene3D" id="3.40.50.300">
    <property type="entry name" value="P-loop containing nucleotide triphosphate hydrolases"/>
    <property type="match status" value="1"/>
</dbReference>
<dbReference type="RefSeq" id="WP_284314345.1">
    <property type="nucleotide sequence ID" value="NZ_BSPC01000048.1"/>
</dbReference>
<comment type="subcellular location">
    <subcellularLocation>
        <location evidence="5">Cell inner membrane</location>
        <topology evidence="5">Peripheral membrane protein</topology>
    </subcellularLocation>
</comment>
<evidence type="ECO:0000256" key="4">
    <source>
        <dbReference type="ARBA" id="ARBA00022840"/>
    </source>
</evidence>
<dbReference type="PANTHER" id="PTHR43869:SF1">
    <property type="entry name" value="GLYCINE BETAINE_PROLINE BETAINE TRANSPORT SYSTEM ATP-BINDING PROTEIN PROV"/>
    <property type="match status" value="1"/>
</dbReference>
<dbReference type="CDD" id="cd03294">
    <property type="entry name" value="ABC_Pro_Gly_Betaine"/>
    <property type="match status" value="1"/>
</dbReference>
<dbReference type="PANTHER" id="PTHR43869">
    <property type="entry name" value="GLYCINE BETAINE/PROLINE BETAINE TRANSPORT SYSTEM ATP-BINDING PROTEIN PROV"/>
    <property type="match status" value="1"/>
</dbReference>
<name>A0ABQ6CLS9_9HYPH</name>
<keyword evidence="8" id="KW-1185">Reference proteome</keyword>
<dbReference type="SMART" id="SM00382">
    <property type="entry name" value="AAA"/>
    <property type="match status" value="1"/>
</dbReference>
<reference evidence="8" key="1">
    <citation type="journal article" date="2019" name="Int. J. Syst. Evol. Microbiol.">
        <title>The Global Catalogue of Microorganisms (GCM) 10K type strain sequencing project: providing services to taxonomists for standard genome sequencing and annotation.</title>
        <authorList>
            <consortium name="The Broad Institute Genomics Platform"/>
            <consortium name="The Broad Institute Genome Sequencing Center for Infectious Disease"/>
            <person name="Wu L."/>
            <person name="Ma J."/>
        </authorList>
    </citation>
    <scope>NUCLEOTIDE SEQUENCE [LARGE SCALE GENOMIC DNA]</scope>
    <source>
        <strain evidence="8">NBRC 101365</strain>
    </source>
</reference>
<dbReference type="PROSITE" id="PS50893">
    <property type="entry name" value="ABC_TRANSPORTER_2"/>
    <property type="match status" value="1"/>
</dbReference>
<dbReference type="Proteomes" id="UP001156882">
    <property type="component" value="Unassembled WGS sequence"/>
</dbReference>
<keyword evidence="4 5" id="KW-0067">ATP-binding</keyword>
<dbReference type="InterPro" id="IPR017871">
    <property type="entry name" value="ABC_transporter-like_CS"/>
</dbReference>
<evidence type="ECO:0000313" key="7">
    <source>
        <dbReference type="EMBL" id="GLS21296.1"/>
    </source>
</evidence>
<dbReference type="EC" id="7.6.2.9" evidence="5"/>
<dbReference type="NCBIfam" id="TIGR01186">
    <property type="entry name" value="proV"/>
    <property type="match status" value="1"/>
</dbReference>
<comment type="subunit">
    <text evidence="5">The complex is probably composed of two ATP-binding proteins, two transmembrane proteins and a solute-binding protein.</text>
</comment>
<keyword evidence="5" id="KW-0997">Cell inner membrane</keyword>
<evidence type="ECO:0000256" key="3">
    <source>
        <dbReference type="ARBA" id="ARBA00022741"/>
    </source>
</evidence>
<dbReference type="GO" id="GO:0005524">
    <property type="term" value="F:ATP binding"/>
    <property type="evidence" value="ECO:0007669"/>
    <property type="project" value="UniProtKB-KW"/>
</dbReference>
<evidence type="ECO:0000256" key="2">
    <source>
        <dbReference type="ARBA" id="ARBA00022448"/>
    </source>
</evidence>
<keyword evidence="5" id="KW-1003">Cell membrane</keyword>
<dbReference type="SUPFAM" id="SSF52540">
    <property type="entry name" value="P-loop containing nucleoside triphosphate hydrolases"/>
    <property type="match status" value="1"/>
</dbReference>
<keyword evidence="5" id="KW-0472">Membrane</keyword>
<dbReference type="InterPro" id="IPR027417">
    <property type="entry name" value="P-loop_NTPase"/>
</dbReference>
<proteinExistence type="inferred from homology"/>
<gene>
    <name evidence="7" type="ORF">GCM10007874_43130</name>
</gene>
<evidence type="ECO:0000256" key="5">
    <source>
        <dbReference type="RuleBase" id="RU369116"/>
    </source>
</evidence>
<dbReference type="InterPro" id="IPR003593">
    <property type="entry name" value="AAA+_ATPase"/>
</dbReference>
<protein>
    <recommendedName>
        <fullName evidence="5">Quaternary amine transport ATP-binding protein</fullName>
        <ecNumber evidence="5">7.6.2.9</ecNumber>
    </recommendedName>
</protein>
<evidence type="ECO:0000256" key="1">
    <source>
        <dbReference type="ARBA" id="ARBA00005417"/>
    </source>
</evidence>
<comment type="catalytic activity">
    <reaction evidence="5">
        <text>a quaternary ammonium(out) + ATP + H2O = a quaternary ammonium(in) + ADP + phosphate + H(+)</text>
        <dbReference type="Rhea" id="RHEA:11036"/>
        <dbReference type="ChEBI" id="CHEBI:15377"/>
        <dbReference type="ChEBI" id="CHEBI:15378"/>
        <dbReference type="ChEBI" id="CHEBI:30616"/>
        <dbReference type="ChEBI" id="CHEBI:35267"/>
        <dbReference type="ChEBI" id="CHEBI:43474"/>
        <dbReference type="ChEBI" id="CHEBI:456216"/>
    </reaction>
</comment>